<dbReference type="Gene3D" id="3.60.21.10">
    <property type="match status" value="1"/>
</dbReference>
<dbReference type="SUPFAM" id="SSF56300">
    <property type="entry name" value="Metallo-dependent phosphatases"/>
    <property type="match status" value="1"/>
</dbReference>
<sequence length="317" mass="35697">MAEKNDLKIALVGDVHGFWNSSDTRFFSESDYDALVFTGDLGTISARSCLSIAKRISKVSKPGFLIPGNNDGPSILARLAEIFGWSSYKPRLDTFLLERRLQVLEKNLAPIRILGYSIQDEIPGVSLLGARPLAMGSRISFLPYIQRKYGISSMQESKEKLVSLAEKVDLNSRDLIVLAHNGPTGLGSKAKDIWGCDFKKEEGDFGDEDLGDFLSVSSSLNRKPKVVIAGHMHHSSRNGKRGSRIWKVRKDGILFINAARVPRIFKDKNGNIWHHHIELTRKNAYWEAEAIFLKNGRDEIFPLPDFLEREKNRCLEI</sequence>
<dbReference type="PANTHER" id="PTHR35769:SF2">
    <property type="entry name" value="CALCINEURIN-LIKE METALLO-PHOSPHOESTERASE SUPERFAMILY PROTEIN"/>
    <property type="match status" value="1"/>
</dbReference>
<evidence type="ECO:0000313" key="2">
    <source>
        <dbReference type="EMBL" id="TGK00719.1"/>
    </source>
</evidence>
<reference evidence="2" key="1">
    <citation type="journal article" date="2019" name="PLoS Negl. Trop. Dis.">
        <title>Revisiting the worldwide diversity of Leptospira species in the environment.</title>
        <authorList>
            <person name="Vincent A.T."/>
            <person name="Schiettekatte O."/>
            <person name="Bourhy P."/>
            <person name="Veyrier F.J."/>
            <person name="Picardeau M."/>
        </authorList>
    </citation>
    <scope>NUCLEOTIDE SEQUENCE [LARGE SCALE GENOMIC DNA]</scope>
    <source>
        <strain evidence="2">SSS9</strain>
    </source>
</reference>
<dbReference type="InterPro" id="IPR027629">
    <property type="entry name" value="DevT-like"/>
</dbReference>
<dbReference type="PANTHER" id="PTHR35769">
    <property type="entry name" value="CALCINEURIN-LIKE METALLO-PHOSPHOESTERASE SUPERFAMILY PROTEIN"/>
    <property type="match status" value="1"/>
</dbReference>
<dbReference type="RefSeq" id="WP_135588414.1">
    <property type="nucleotide sequence ID" value="NZ_RQEP01000018.1"/>
</dbReference>
<dbReference type="InterPro" id="IPR029052">
    <property type="entry name" value="Metallo-depent_PP-like"/>
</dbReference>
<dbReference type="InterPro" id="IPR004843">
    <property type="entry name" value="Calcineurin-like_PHP"/>
</dbReference>
<dbReference type="GO" id="GO:0016787">
    <property type="term" value="F:hydrolase activity"/>
    <property type="evidence" value="ECO:0007669"/>
    <property type="project" value="InterPro"/>
</dbReference>
<protein>
    <recommendedName>
        <fullName evidence="1">Calcineurin-like phosphoesterase domain-containing protein</fullName>
    </recommendedName>
</protein>
<gene>
    <name evidence="2" type="ORF">EHO59_12315</name>
</gene>
<name>A0A4V3JB28_9LEPT</name>
<dbReference type="AlphaFoldDB" id="A0A4V3JB28"/>
<comment type="caution">
    <text evidence="2">The sequence shown here is derived from an EMBL/GenBank/DDBJ whole genome shotgun (WGS) entry which is preliminary data.</text>
</comment>
<organism evidence="2 3">
    <name type="scientific">Leptospira semungkisensis</name>
    <dbReference type="NCBI Taxonomy" id="2484985"/>
    <lineage>
        <taxon>Bacteria</taxon>
        <taxon>Pseudomonadati</taxon>
        <taxon>Spirochaetota</taxon>
        <taxon>Spirochaetia</taxon>
        <taxon>Leptospirales</taxon>
        <taxon>Leptospiraceae</taxon>
        <taxon>Leptospira</taxon>
    </lineage>
</organism>
<evidence type="ECO:0000259" key="1">
    <source>
        <dbReference type="Pfam" id="PF00149"/>
    </source>
</evidence>
<keyword evidence="3" id="KW-1185">Reference proteome</keyword>
<accession>A0A4V3JB28</accession>
<feature type="domain" description="Calcineurin-like phosphoesterase" evidence="1">
    <location>
        <begin position="7"/>
        <end position="234"/>
    </location>
</feature>
<evidence type="ECO:0000313" key="3">
    <source>
        <dbReference type="Proteomes" id="UP000297453"/>
    </source>
</evidence>
<proteinExistence type="predicted"/>
<dbReference type="Proteomes" id="UP000297453">
    <property type="component" value="Unassembled WGS sequence"/>
</dbReference>
<dbReference type="OrthoDB" id="333335at2"/>
<dbReference type="Pfam" id="PF00149">
    <property type="entry name" value="Metallophos"/>
    <property type="match status" value="1"/>
</dbReference>
<dbReference type="EMBL" id="RQEP01000018">
    <property type="protein sequence ID" value="TGK00719.1"/>
    <property type="molecule type" value="Genomic_DNA"/>
</dbReference>